<dbReference type="Gene3D" id="3.30.420.230">
    <property type="match status" value="1"/>
</dbReference>
<dbReference type="InterPro" id="IPR043173">
    <property type="entry name" value="Prp8_domainIV_fingers"/>
</dbReference>
<dbReference type="AlphaFoldDB" id="A0A7S1T182"/>
<dbReference type="GO" id="GO:0030623">
    <property type="term" value="F:U5 snRNA binding"/>
    <property type="evidence" value="ECO:0007669"/>
    <property type="project" value="TreeGrafter"/>
</dbReference>
<feature type="domain" description="MPN" evidence="1">
    <location>
        <begin position="232"/>
        <end position="363"/>
    </location>
</feature>
<dbReference type="GO" id="GO:0030620">
    <property type="term" value="F:U2 snRNA binding"/>
    <property type="evidence" value="ECO:0007669"/>
    <property type="project" value="TreeGrafter"/>
</dbReference>
<name>A0A7S1T182_9CHLO</name>
<dbReference type="Pfam" id="PF12134">
    <property type="entry name" value="PRP8_domainIV"/>
    <property type="match status" value="1"/>
</dbReference>
<dbReference type="InterPro" id="IPR012337">
    <property type="entry name" value="RNaseH-like_sf"/>
</dbReference>
<accession>A0A7S1T182</accession>
<dbReference type="InterPro" id="IPR000555">
    <property type="entry name" value="JAMM/MPN+_dom"/>
</dbReference>
<dbReference type="InterPro" id="IPR027652">
    <property type="entry name" value="PRP8"/>
</dbReference>
<dbReference type="EMBL" id="HBGG01032538">
    <property type="protein sequence ID" value="CAD9214748.1"/>
    <property type="molecule type" value="Transcribed_RNA"/>
</dbReference>
<dbReference type="InterPro" id="IPR043172">
    <property type="entry name" value="Prp8_domainIV_palm"/>
</dbReference>
<dbReference type="SMART" id="SM00232">
    <property type="entry name" value="JAB_MPN"/>
    <property type="match status" value="1"/>
</dbReference>
<dbReference type="Pfam" id="PF01398">
    <property type="entry name" value="JAB"/>
    <property type="match status" value="1"/>
</dbReference>
<dbReference type="PROSITE" id="PS50249">
    <property type="entry name" value="MPN"/>
    <property type="match status" value="1"/>
</dbReference>
<proteinExistence type="predicted"/>
<dbReference type="GO" id="GO:0071013">
    <property type="term" value="C:catalytic step 2 spliceosome"/>
    <property type="evidence" value="ECO:0007669"/>
    <property type="project" value="TreeGrafter"/>
</dbReference>
<dbReference type="GO" id="GO:0005682">
    <property type="term" value="C:U5 snRNP"/>
    <property type="evidence" value="ECO:0007669"/>
    <property type="project" value="TreeGrafter"/>
</dbReference>
<protein>
    <recommendedName>
        <fullName evidence="1">MPN domain-containing protein</fullName>
    </recommendedName>
</protein>
<dbReference type="Gene3D" id="3.40.140.10">
    <property type="entry name" value="Cytidine Deaminase, domain 2"/>
    <property type="match status" value="1"/>
</dbReference>
<dbReference type="CDD" id="cd08056">
    <property type="entry name" value="MPN_PRP8"/>
    <property type="match status" value="1"/>
</dbReference>
<dbReference type="FunFam" id="1.20.80.40:FF:000001">
    <property type="entry name" value="Pre-mRNA-processing-splicing factor 8"/>
    <property type="match status" value="1"/>
</dbReference>
<evidence type="ECO:0000313" key="2">
    <source>
        <dbReference type="EMBL" id="CAD9214748.1"/>
    </source>
</evidence>
<sequence length="463" mass="52706">MEVHLLDFPNIVITGTELQLPFQAALKIEKFGDLILKATEPQMVLFNIYDDWLKTISSYTAFSRLILILRALHINMDKARMLLKPDKSVVTEPHHVWPNLTDEQWIKVEIALKDLILADYAKKNNVNVSALTQSEIRDIILGAEITPPSQQRQQIAEIEKQAREASQMTAVTTKSTNVHGDELIITTTSPYEQATFGSKTDWRVRAISASNLHLRVNHIYVNSDDIRETGYTYIMPKNILKKFICISDLRTQVAGYLYGVSPPDNPQVKEIRAVVMPPQWGNHQTVNLPSTLPEHEYLADLEPLGWMHTQPNELPQMAPVDVTAHAKLLEGNKSWDGERCILVTASFTPGSCSLTAYKLTPGGYEWGRQNKDNSANPHGYLPTHYEKVQMLLSDRFMGFFMVPDVGPWNYNFQGVKHSSSMKYGLKLANPKEYYHEEHRPTHFLEFSTLEDAEIEADREDLFA</sequence>
<dbReference type="GO" id="GO:0030619">
    <property type="term" value="F:U1 snRNA binding"/>
    <property type="evidence" value="ECO:0007669"/>
    <property type="project" value="TreeGrafter"/>
</dbReference>
<dbReference type="Pfam" id="PF08084">
    <property type="entry name" value="PROCT"/>
    <property type="match status" value="1"/>
</dbReference>
<dbReference type="InterPro" id="IPR037518">
    <property type="entry name" value="MPN"/>
</dbReference>
<dbReference type="GO" id="GO:0000244">
    <property type="term" value="P:spliceosomal tri-snRNP complex assembly"/>
    <property type="evidence" value="ECO:0007669"/>
    <property type="project" value="TreeGrafter"/>
</dbReference>
<dbReference type="GO" id="GO:0097157">
    <property type="term" value="F:pre-mRNA intronic binding"/>
    <property type="evidence" value="ECO:0007669"/>
    <property type="project" value="TreeGrafter"/>
</dbReference>
<dbReference type="FunFam" id="3.40.140.10:FF:000002">
    <property type="entry name" value="Pre-mRNA-processing-splicing factor 8"/>
    <property type="match status" value="1"/>
</dbReference>
<organism evidence="2">
    <name type="scientific">Tetraselmis chuii</name>
    <dbReference type="NCBI Taxonomy" id="63592"/>
    <lineage>
        <taxon>Eukaryota</taxon>
        <taxon>Viridiplantae</taxon>
        <taxon>Chlorophyta</taxon>
        <taxon>core chlorophytes</taxon>
        <taxon>Chlorodendrophyceae</taxon>
        <taxon>Chlorodendrales</taxon>
        <taxon>Chlorodendraceae</taxon>
        <taxon>Tetraselmis</taxon>
    </lineage>
</organism>
<dbReference type="InterPro" id="IPR021983">
    <property type="entry name" value="PRP8_domainIV"/>
</dbReference>
<dbReference type="PANTHER" id="PTHR11140">
    <property type="entry name" value="PRE-MRNA SPLICING FACTOR PRP8"/>
    <property type="match status" value="1"/>
</dbReference>
<reference evidence="2" key="1">
    <citation type="submission" date="2021-01" db="EMBL/GenBank/DDBJ databases">
        <authorList>
            <person name="Corre E."/>
            <person name="Pelletier E."/>
            <person name="Niang G."/>
            <person name="Scheremetjew M."/>
            <person name="Finn R."/>
            <person name="Kale V."/>
            <person name="Holt S."/>
            <person name="Cochrane G."/>
            <person name="Meng A."/>
            <person name="Brown T."/>
            <person name="Cohen L."/>
        </authorList>
    </citation>
    <scope>NUCLEOTIDE SEQUENCE</scope>
    <source>
        <strain evidence="2">PLY429</strain>
    </source>
</reference>
<dbReference type="SUPFAM" id="SSF53098">
    <property type="entry name" value="Ribonuclease H-like"/>
    <property type="match status" value="1"/>
</dbReference>
<evidence type="ECO:0000259" key="1">
    <source>
        <dbReference type="PROSITE" id="PS50249"/>
    </source>
</evidence>
<dbReference type="InterPro" id="IPR012984">
    <property type="entry name" value="PROCT"/>
</dbReference>
<dbReference type="Gene3D" id="1.20.80.40">
    <property type="match status" value="1"/>
</dbReference>
<gene>
    <name evidence="2" type="ORF">TCHU04912_LOCUS16988</name>
</gene>
<dbReference type="GO" id="GO:0017070">
    <property type="term" value="F:U6 snRNA binding"/>
    <property type="evidence" value="ECO:0007669"/>
    <property type="project" value="TreeGrafter"/>
</dbReference>
<dbReference type="PANTHER" id="PTHR11140:SF0">
    <property type="entry name" value="PRE-MRNA-PROCESSING-SPLICING FACTOR 8"/>
    <property type="match status" value="1"/>
</dbReference>
<dbReference type="GO" id="GO:0008237">
    <property type="term" value="F:metallopeptidase activity"/>
    <property type="evidence" value="ECO:0007669"/>
    <property type="project" value="InterPro"/>
</dbReference>